<dbReference type="EMBL" id="LT841358">
    <property type="protein sequence ID" value="SMH70361.1"/>
    <property type="molecule type" value="Genomic_DNA"/>
</dbReference>
<keyword evidence="2" id="KW-1185">Reference proteome</keyword>
<gene>
    <name evidence="1" type="ORF">NCS_10168</name>
</gene>
<protein>
    <submittedName>
        <fullName evidence="1">Uncharacterized protein</fullName>
    </submittedName>
</protein>
<dbReference type="AlphaFoldDB" id="A0A2H1FC75"/>
<evidence type="ECO:0000313" key="1">
    <source>
        <dbReference type="EMBL" id="SMH70361.1"/>
    </source>
</evidence>
<name>A0A2H1FC75_9ARCH</name>
<accession>A0A2H1FC75</accession>
<sequence length="50" mass="5354">MRSVVAGPAKTGPVKIDVAGPVGSKTIMSVIIIPRSYTQDKDLFFSFSKI</sequence>
<proteinExistence type="predicted"/>
<reference evidence="2" key="1">
    <citation type="submission" date="2017-03" db="EMBL/GenBank/DDBJ databases">
        <authorList>
            <person name="Herbold C."/>
        </authorList>
    </citation>
    <scope>NUCLEOTIDE SEQUENCE [LARGE SCALE GENOMIC DNA]</scope>
</reference>
<evidence type="ECO:0000313" key="2">
    <source>
        <dbReference type="Proteomes" id="UP000230607"/>
    </source>
</evidence>
<organism evidence="1 2">
    <name type="scientific">Candidatus Nitrosotalea okcheonensis</name>
    <dbReference type="NCBI Taxonomy" id="1903276"/>
    <lineage>
        <taxon>Archaea</taxon>
        <taxon>Nitrososphaerota</taxon>
        <taxon>Nitrososphaeria</taxon>
        <taxon>Nitrosotaleales</taxon>
        <taxon>Nitrosotaleaceae</taxon>
        <taxon>Nitrosotalea</taxon>
    </lineage>
</organism>
<dbReference type="Proteomes" id="UP000230607">
    <property type="component" value="Chromosome 1"/>
</dbReference>